<keyword evidence="1" id="KW-0812">Transmembrane</keyword>
<gene>
    <name evidence="2" type="ORF">PMAYCL1PPCAC_09791</name>
</gene>
<protein>
    <submittedName>
        <fullName evidence="2">Uncharacterized protein</fullName>
    </submittedName>
</protein>
<proteinExistence type="predicted"/>
<organism evidence="2 3">
    <name type="scientific">Pristionchus mayeri</name>
    <dbReference type="NCBI Taxonomy" id="1317129"/>
    <lineage>
        <taxon>Eukaryota</taxon>
        <taxon>Metazoa</taxon>
        <taxon>Ecdysozoa</taxon>
        <taxon>Nematoda</taxon>
        <taxon>Chromadorea</taxon>
        <taxon>Rhabditida</taxon>
        <taxon>Rhabditina</taxon>
        <taxon>Diplogasteromorpha</taxon>
        <taxon>Diplogasteroidea</taxon>
        <taxon>Neodiplogasteridae</taxon>
        <taxon>Pristionchus</taxon>
    </lineage>
</organism>
<accession>A0AAN4ZIA3</accession>
<dbReference type="EMBL" id="BTRK01000002">
    <property type="protein sequence ID" value="GMR39596.1"/>
    <property type="molecule type" value="Genomic_DNA"/>
</dbReference>
<sequence length="63" mass="7256">MAAIINLSKYKIRPDCTSVFSGETKMNPLVTLVRYSLVALIVVWAMSWNKVGRIPRKWKLLFT</sequence>
<comment type="caution">
    <text evidence="2">The sequence shown here is derived from an EMBL/GenBank/DDBJ whole genome shotgun (WGS) entry which is preliminary data.</text>
</comment>
<reference evidence="3" key="1">
    <citation type="submission" date="2022-10" db="EMBL/GenBank/DDBJ databases">
        <title>Genome assembly of Pristionchus species.</title>
        <authorList>
            <person name="Yoshida K."/>
            <person name="Sommer R.J."/>
        </authorList>
    </citation>
    <scope>NUCLEOTIDE SEQUENCE [LARGE SCALE GENOMIC DNA]</scope>
    <source>
        <strain evidence="3">RS5460</strain>
    </source>
</reference>
<name>A0AAN4ZIA3_9BILA</name>
<evidence type="ECO:0000313" key="2">
    <source>
        <dbReference type="EMBL" id="GMR39596.1"/>
    </source>
</evidence>
<keyword evidence="3" id="KW-1185">Reference proteome</keyword>
<evidence type="ECO:0000313" key="3">
    <source>
        <dbReference type="Proteomes" id="UP001328107"/>
    </source>
</evidence>
<keyword evidence="1" id="KW-0472">Membrane</keyword>
<feature type="non-terminal residue" evidence="2">
    <location>
        <position position="63"/>
    </location>
</feature>
<keyword evidence="1" id="KW-1133">Transmembrane helix</keyword>
<dbReference type="AlphaFoldDB" id="A0AAN4ZIA3"/>
<evidence type="ECO:0000256" key="1">
    <source>
        <dbReference type="SAM" id="Phobius"/>
    </source>
</evidence>
<dbReference type="Proteomes" id="UP001328107">
    <property type="component" value="Unassembled WGS sequence"/>
</dbReference>
<feature type="transmembrane region" description="Helical" evidence="1">
    <location>
        <begin position="32"/>
        <end position="49"/>
    </location>
</feature>